<keyword evidence="3" id="KW-1185">Reference proteome</keyword>
<evidence type="ECO:0008006" key="4">
    <source>
        <dbReference type="Google" id="ProtNLM"/>
    </source>
</evidence>
<reference evidence="2 3" key="1">
    <citation type="submission" date="2023-02" db="EMBL/GenBank/DDBJ databases">
        <authorList>
            <person name="Maleckis M."/>
        </authorList>
    </citation>
    <scope>NUCLEOTIDE SEQUENCE [LARGE SCALE GENOMIC DNA]</scope>
    <source>
        <strain evidence="2 3">P8-A2</strain>
    </source>
</reference>
<evidence type="ECO:0000313" key="3">
    <source>
        <dbReference type="Proteomes" id="UP001257627"/>
    </source>
</evidence>
<protein>
    <recommendedName>
        <fullName evidence="4">DUF3592 domain-containing protein</fullName>
    </recommendedName>
</protein>
<name>A0ABU3V4A8_9ACTN</name>
<organism evidence="2 3">
    <name type="scientific">Streptomyces mirabilis</name>
    <dbReference type="NCBI Taxonomy" id="68239"/>
    <lineage>
        <taxon>Bacteria</taxon>
        <taxon>Bacillati</taxon>
        <taxon>Actinomycetota</taxon>
        <taxon>Actinomycetes</taxon>
        <taxon>Kitasatosporales</taxon>
        <taxon>Streptomycetaceae</taxon>
        <taxon>Streptomyces</taxon>
    </lineage>
</organism>
<keyword evidence="1" id="KW-1133">Transmembrane helix</keyword>
<feature type="transmembrane region" description="Helical" evidence="1">
    <location>
        <begin position="18"/>
        <end position="40"/>
    </location>
</feature>
<keyword evidence="1" id="KW-0472">Membrane</keyword>
<evidence type="ECO:0000256" key="1">
    <source>
        <dbReference type="SAM" id="Phobius"/>
    </source>
</evidence>
<comment type="caution">
    <text evidence="2">The sequence shown here is derived from an EMBL/GenBank/DDBJ whole genome shotgun (WGS) entry which is preliminary data.</text>
</comment>
<evidence type="ECO:0000313" key="2">
    <source>
        <dbReference type="EMBL" id="MDU9000913.1"/>
    </source>
</evidence>
<sequence length="171" mass="17942">MTKQTTVRMGRKQAFGSVFGSVFCGVIALSLFGVAVYMAVSAVGRLGLVGHQLTMRVTDCEASAPATTSRGGGHPDLDCRGFVDPAPASDGGKRWITASGFSSEPVFGAPLEVAKEPWGSWVPVDQGGWNRLGRALSPLIPLAFAGLFAKVTVAAYRGWRSSRRLPAEASA</sequence>
<keyword evidence="1" id="KW-0812">Transmembrane</keyword>
<accession>A0ABU3V4A8</accession>
<gene>
    <name evidence="2" type="ORF">PU648_53295</name>
</gene>
<dbReference type="EMBL" id="JARAKF010000002">
    <property type="protein sequence ID" value="MDU9000913.1"/>
    <property type="molecule type" value="Genomic_DNA"/>
</dbReference>
<dbReference type="RefSeq" id="WP_316738397.1">
    <property type="nucleotide sequence ID" value="NZ_CP107955.1"/>
</dbReference>
<dbReference type="Proteomes" id="UP001257627">
    <property type="component" value="Unassembled WGS sequence"/>
</dbReference>
<proteinExistence type="predicted"/>